<evidence type="ECO:0000256" key="3">
    <source>
        <dbReference type="ARBA" id="ARBA00022692"/>
    </source>
</evidence>
<dbReference type="FunFam" id="3.40.50.300:FF:000287">
    <property type="entry name" value="Multidrug ABC transporter ATP-binding protein"/>
    <property type="match status" value="1"/>
</dbReference>
<keyword evidence="5 11" id="KW-0067">ATP-binding</keyword>
<dbReference type="SUPFAM" id="SSF90123">
    <property type="entry name" value="ABC transporter transmembrane region"/>
    <property type="match status" value="1"/>
</dbReference>
<dbReference type="PROSITE" id="PS00211">
    <property type="entry name" value="ABC_TRANSPORTER_1"/>
    <property type="match status" value="1"/>
</dbReference>
<dbReference type="InterPro" id="IPR011527">
    <property type="entry name" value="ABC1_TM_dom"/>
</dbReference>
<evidence type="ECO:0000256" key="7">
    <source>
        <dbReference type="ARBA" id="ARBA00023136"/>
    </source>
</evidence>
<dbReference type="PROSITE" id="PS50893">
    <property type="entry name" value="ABC_TRANSPORTER_2"/>
    <property type="match status" value="1"/>
</dbReference>
<keyword evidence="4" id="KW-0547">Nucleotide-binding</keyword>
<comment type="subcellular location">
    <subcellularLocation>
        <location evidence="1">Cell membrane</location>
        <topology evidence="1">Multi-pass membrane protein</topology>
    </subcellularLocation>
</comment>
<dbReference type="SMART" id="SM00382">
    <property type="entry name" value="AAA"/>
    <property type="match status" value="1"/>
</dbReference>
<keyword evidence="6 8" id="KW-1133">Transmembrane helix</keyword>
<sequence length="582" mass="64215">MKIKEWFQMMTLGQPYKYLRLMLWCLFDSIVMSIPYGLMLGAVYYLLAPLAQPGTALPTTALWLLVGGFLAQLIAYFFIRLKTYIDASTGYAGIIKDSQITLGEHLRQLSMGFYSARDAGDLSTVLLRDYQTVGDLSQQMLPQVAVILIRFVLAAVLLAAFDWRMTLAVFLVIPLALPFAFLSLRRMGRISADLQNAQREVASGILEYVSGIQTLRAFHMAGAQFQSLKRSFERERSAAIHMETGAAAPVSMLGRFVLSCGIGLVMLTGAFLLTRGELEPFYYLAFLILTLTIYEPVLTLFTFIADFSRTRRSGERIQALFQERPLPEPEVSQTPQGTDITFEHVSFAYGEKEVLHDISLQFPARSVTALVGPSGSGKSTVTRLAARFWDVTGGAVRLGGVDVRDMRTDEILGRISVVFQDVYLFHDSIEANIRMGKPDATMEEIMEAAKAAACHDFIMALPDGYQTIVGEGGSTLSGGEKQRISIARALLKDAPIVLLDEATASLDPENEVLIQQAISALVAEKTVIVIAHRLQSIMSADNIIVLEDGWVAESGTHEQLLARGGIYANLWAEQSRAGIWRL</sequence>
<dbReference type="EMBL" id="AP023420">
    <property type="protein sequence ID" value="BCK83191.1"/>
    <property type="molecule type" value="Genomic_DNA"/>
</dbReference>
<accession>A0A810QC65</accession>
<dbReference type="InterPro" id="IPR027417">
    <property type="entry name" value="P-loop_NTPase"/>
</dbReference>
<dbReference type="Proteomes" id="UP000679848">
    <property type="component" value="Chromosome"/>
</dbReference>
<dbReference type="Gene3D" id="3.40.50.300">
    <property type="entry name" value="P-loop containing nucleotide triphosphate hydrolases"/>
    <property type="match status" value="1"/>
</dbReference>
<dbReference type="PANTHER" id="PTHR24221:SF397">
    <property type="entry name" value="ABC TRANSPORTER, ATP-BINDING TRANSMEMBRANE PROTEIN"/>
    <property type="match status" value="1"/>
</dbReference>
<dbReference type="InterPro" id="IPR003593">
    <property type="entry name" value="AAA+_ATPase"/>
</dbReference>
<dbReference type="InterPro" id="IPR017871">
    <property type="entry name" value="ABC_transporter-like_CS"/>
</dbReference>
<feature type="transmembrane region" description="Helical" evidence="8">
    <location>
        <begin position="167"/>
        <end position="184"/>
    </location>
</feature>
<dbReference type="AlphaFoldDB" id="A0A810QC65"/>
<feature type="transmembrane region" description="Helical" evidence="8">
    <location>
        <begin position="60"/>
        <end position="79"/>
    </location>
</feature>
<protein>
    <submittedName>
        <fullName evidence="11">ABC transporter ATP-binding protein</fullName>
    </submittedName>
</protein>
<dbReference type="InterPro" id="IPR036640">
    <property type="entry name" value="ABC1_TM_sf"/>
</dbReference>
<dbReference type="SUPFAM" id="SSF52540">
    <property type="entry name" value="P-loop containing nucleoside triphosphate hydrolases"/>
    <property type="match status" value="1"/>
</dbReference>
<evidence type="ECO:0000259" key="10">
    <source>
        <dbReference type="PROSITE" id="PS50929"/>
    </source>
</evidence>
<dbReference type="Pfam" id="PF00005">
    <property type="entry name" value="ABC_tran"/>
    <property type="match status" value="1"/>
</dbReference>
<keyword evidence="2" id="KW-0813">Transport</keyword>
<evidence type="ECO:0000256" key="5">
    <source>
        <dbReference type="ARBA" id="ARBA00022840"/>
    </source>
</evidence>
<dbReference type="Pfam" id="PF00664">
    <property type="entry name" value="ABC_membrane"/>
    <property type="match status" value="1"/>
</dbReference>
<evidence type="ECO:0000256" key="4">
    <source>
        <dbReference type="ARBA" id="ARBA00022741"/>
    </source>
</evidence>
<dbReference type="GO" id="GO:0140359">
    <property type="term" value="F:ABC-type transporter activity"/>
    <property type="evidence" value="ECO:0007669"/>
    <property type="project" value="InterPro"/>
</dbReference>
<dbReference type="KEGG" id="pfaa:MM59RIKEN_05100"/>
<evidence type="ECO:0000313" key="12">
    <source>
        <dbReference type="Proteomes" id="UP000679848"/>
    </source>
</evidence>
<feature type="domain" description="ABC transmembrane type-1" evidence="10">
    <location>
        <begin position="29"/>
        <end position="309"/>
    </location>
</feature>
<dbReference type="GO" id="GO:0034040">
    <property type="term" value="F:ATPase-coupled lipid transmembrane transporter activity"/>
    <property type="evidence" value="ECO:0007669"/>
    <property type="project" value="TreeGrafter"/>
</dbReference>
<dbReference type="Gene3D" id="1.20.1560.10">
    <property type="entry name" value="ABC transporter type 1, transmembrane domain"/>
    <property type="match status" value="1"/>
</dbReference>
<gene>
    <name evidence="11" type="ORF">MM59RIKEN_05100</name>
</gene>
<feature type="transmembrane region" description="Helical" evidence="8">
    <location>
        <begin position="256"/>
        <end position="274"/>
    </location>
</feature>
<feature type="transmembrane region" description="Helical" evidence="8">
    <location>
        <begin position="280"/>
        <end position="304"/>
    </location>
</feature>
<keyword evidence="3 8" id="KW-0812">Transmembrane</keyword>
<reference evidence="11" key="1">
    <citation type="submission" date="2020-09" db="EMBL/GenBank/DDBJ databases">
        <title>New species isolated from human feces.</title>
        <authorList>
            <person name="Kitahara M."/>
            <person name="Shigeno Y."/>
            <person name="Shime M."/>
            <person name="Matsumoto Y."/>
            <person name="Nakamura S."/>
            <person name="Motooka D."/>
            <person name="Fukuoka S."/>
            <person name="Nishikawa H."/>
            <person name="Benno Y."/>
        </authorList>
    </citation>
    <scope>NUCLEOTIDE SEQUENCE</scope>
    <source>
        <strain evidence="11">MM59</strain>
    </source>
</reference>
<dbReference type="GO" id="GO:0016887">
    <property type="term" value="F:ATP hydrolysis activity"/>
    <property type="evidence" value="ECO:0007669"/>
    <property type="project" value="InterPro"/>
</dbReference>
<evidence type="ECO:0000256" key="1">
    <source>
        <dbReference type="ARBA" id="ARBA00004651"/>
    </source>
</evidence>
<dbReference type="RefSeq" id="WP_180956902.1">
    <property type="nucleotide sequence ID" value="NZ_AP023420.1"/>
</dbReference>
<dbReference type="PROSITE" id="PS50929">
    <property type="entry name" value="ABC_TM1F"/>
    <property type="match status" value="1"/>
</dbReference>
<evidence type="ECO:0000256" key="8">
    <source>
        <dbReference type="SAM" id="Phobius"/>
    </source>
</evidence>
<proteinExistence type="predicted"/>
<dbReference type="CDD" id="cd07346">
    <property type="entry name" value="ABC_6TM_exporters"/>
    <property type="match status" value="1"/>
</dbReference>
<dbReference type="InterPro" id="IPR003439">
    <property type="entry name" value="ABC_transporter-like_ATP-bd"/>
</dbReference>
<dbReference type="PANTHER" id="PTHR24221">
    <property type="entry name" value="ATP-BINDING CASSETTE SUB-FAMILY B"/>
    <property type="match status" value="1"/>
</dbReference>
<organism evidence="11 12">
    <name type="scientific">Pusillibacter faecalis</name>
    <dbReference type="NCBI Taxonomy" id="2714358"/>
    <lineage>
        <taxon>Bacteria</taxon>
        <taxon>Bacillati</taxon>
        <taxon>Bacillota</taxon>
        <taxon>Clostridia</taxon>
        <taxon>Eubacteriales</taxon>
        <taxon>Oscillospiraceae</taxon>
        <taxon>Pusillibacter</taxon>
    </lineage>
</organism>
<feature type="transmembrane region" description="Helical" evidence="8">
    <location>
        <begin position="21"/>
        <end position="48"/>
    </location>
</feature>
<dbReference type="InterPro" id="IPR039421">
    <property type="entry name" value="Type_1_exporter"/>
</dbReference>
<feature type="domain" description="ABC transporter" evidence="9">
    <location>
        <begin position="340"/>
        <end position="573"/>
    </location>
</feature>
<dbReference type="GO" id="GO:0005886">
    <property type="term" value="C:plasma membrane"/>
    <property type="evidence" value="ECO:0007669"/>
    <property type="project" value="UniProtKB-SubCell"/>
</dbReference>
<evidence type="ECO:0000259" key="9">
    <source>
        <dbReference type="PROSITE" id="PS50893"/>
    </source>
</evidence>
<feature type="transmembrane region" description="Helical" evidence="8">
    <location>
        <begin position="144"/>
        <end position="161"/>
    </location>
</feature>
<keyword evidence="12" id="KW-1185">Reference proteome</keyword>
<evidence type="ECO:0000256" key="6">
    <source>
        <dbReference type="ARBA" id="ARBA00022989"/>
    </source>
</evidence>
<evidence type="ECO:0000313" key="11">
    <source>
        <dbReference type="EMBL" id="BCK83191.1"/>
    </source>
</evidence>
<dbReference type="GO" id="GO:0005524">
    <property type="term" value="F:ATP binding"/>
    <property type="evidence" value="ECO:0007669"/>
    <property type="project" value="UniProtKB-KW"/>
</dbReference>
<name>A0A810QC65_9FIRM</name>
<keyword evidence="7 8" id="KW-0472">Membrane</keyword>
<evidence type="ECO:0000256" key="2">
    <source>
        <dbReference type="ARBA" id="ARBA00022448"/>
    </source>
</evidence>